<evidence type="ECO:0000313" key="3">
    <source>
        <dbReference type="EMBL" id="BFH72337.1"/>
    </source>
</evidence>
<proteinExistence type="predicted"/>
<dbReference type="SUPFAM" id="SSF52141">
    <property type="entry name" value="Uracil-DNA glycosylase-like"/>
    <property type="match status" value="1"/>
</dbReference>
<accession>A0AAT9GND2</accession>
<reference evidence="3" key="1">
    <citation type="submission" date="2024-03" db="EMBL/GenBank/DDBJ databases">
        <title>Complete genome sequence of Sulfurisphaera javensis strain KD-1.</title>
        <authorList>
            <person name="Sakai H."/>
            <person name="Nur N."/>
            <person name="Suwanto A."/>
            <person name="Kurosawa N."/>
        </authorList>
    </citation>
    <scope>NUCLEOTIDE SEQUENCE</scope>
    <source>
        <strain evidence="3">KD-1</strain>
    </source>
</reference>
<protein>
    <submittedName>
        <fullName evidence="3">DUF5591 domain-containing protein</fullName>
    </submittedName>
</protein>
<keyword evidence="1" id="KW-0819">tRNA processing</keyword>
<dbReference type="InterPro" id="IPR036895">
    <property type="entry name" value="Uracil-DNA_glycosylase-like_sf"/>
</dbReference>
<dbReference type="Pfam" id="PF17884">
    <property type="entry name" value="DUF5591"/>
    <property type="match status" value="1"/>
</dbReference>
<gene>
    <name evidence="3" type="ORF">SJAV_02810</name>
</gene>
<dbReference type="GeneID" id="92353211"/>
<dbReference type="GO" id="GO:0008033">
    <property type="term" value="P:tRNA processing"/>
    <property type="evidence" value="ECO:0007669"/>
    <property type="project" value="UniProtKB-KW"/>
</dbReference>
<evidence type="ECO:0000259" key="2">
    <source>
        <dbReference type="Pfam" id="PF17884"/>
    </source>
</evidence>
<dbReference type="Gene3D" id="3.40.50.10630">
    <property type="entry name" value="Uracil-DNA glycosylase-like"/>
    <property type="match status" value="1"/>
</dbReference>
<sequence>MQCPPLHGEPIVKKDGEDPFKHPVVRKWHEILLNEWKSEKEYAILLPCTSVKPYYLSATHKLAYSIMKGFEDKIQFYSVSEPMLLVPREYEDCYPFNSYDYPPSKMTMEEKEEFVELLSKALLKVSKMHSHIVAILPKHHYQIVKRASELVNVNVELHPYGRLAFKTIGEVLNNVMMRARHT</sequence>
<organism evidence="3">
    <name type="scientific">Sulfurisphaera javensis</name>
    <dbReference type="NCBI Taxonomy" id="2049879"/>
    <lineage>
        <taxon>Archaea</taxon>
        <taxon>Thermoproteota</taxon>
        <taxon>Thermoprotei</taxon>
        <taxon>Sulfolobales</taxon>
        <taxon>Sulfolobaceae</taxon>
        <taxon>Sulfurisphaera</taxon>
    </lineage>
</organism>
<evidence type="ECO:0000256" key="1">
    <source>
        <dbReference type="ARBA" id="ARBA00022694"/>
    </source>
</evidence>
<dbReference type="KEGG" id="sjv:SJAV_02810"/>
<name>A0AAT9GND2_9CREN</name>
<dbReference type="RefSeq" id="WP_369610569.1">
    <property type="nucleotide sequence ID" value="NZ_AP031322.1"/>
</dbReference>
<dbReference type="AlphaFoldDB" id="A0AAT9GND2"/>
<dbReference type="InterPro" id="IPR040777">
    <property type="entry name" value="DUF5591"/>
</dbReference>
<feature type="domain" description="DUF5591" evidence="2">
    <location>
        <begin position="25"/>
        <end position="156"/>
    </location>
</feature>
<dbReference type="EMBL" id="AP031322">
    <property type="protein sequence ID" value="BFH72337.1"/>
    <property type="molecule type" value="Genomic_DNA"/>
</dbReference>